<dbReference type="Pfam" id="PF10294">
    <property type="entry name" value="Methyltransf_16"/>
    <property type="match status" value="1"/>
</dbReference>
<protein>
    <recommendedName>
        <fullName evidence="3">Nicotinamide n-methyltransferase</fullName>
    </recommendedName>
</protein>
<dbReference type="GO" id="GO:0008757">
    <property type="term" value="F:S-adenosylmethionine-dependent methyltransferase activity"/>
    <property type="evidence" value="ECO:0007669"/>
    <property type="project" value="UniProtKB-ARBA"/>
</dbReference>
<evidence type="ECO:0000313" key="2">
    <source>
        <dbReference type="Proteomes" id="UP000275385"/>
    </source>
</evidence>
<dbReference type="Gene3D" id="3.40.50.150">
    <property type="entry name" value="Vaccinia Virus protein VP39"/>
    <property type="match status" value="1"/>
</dbReference>
<dbReference type="OrthoDB" id="407325at2759"/>
<dbReference type="GO" id="GO:0005737">
    <property type="term" value="C:cytoplasm"/>
    <property type="evidence" value="ECO:0007669"/>
    <property type="project" value="TreeGrafter"/>
</dbReference>
<dbReference type="EMBL" id="QVQW01000024">
    <property type="protein sequence ID" value="RKU45049.1"/>
    <property type="molecule type" value="Genomic_DNA"/>
</dbReference>
<evidence type="ECO:0000313" key="1">
    <source>
        <dbReference type="EMBL" id="RKU45049.1"/>
    </source>
</evidence>
<reference evidence="1 2" key="1">
    <citation type="submission" date="2018-08" db="EMBL/GenBank/DDBJ databases">
        <title>Draft genome of the lignicolous fungus Coniochaeta pulveracea.</title>
        <authorList>
            <person name="Borstlap C.J."/>
            <person name="De Witt R.N."/>
            <person name="Botha A."/>
            <person name="Volschenk H."/>
        </authorList>
    </citation>
    <scope>NUCLEOTIDE SEQUENCE [LARGE SCALE GENOMIC DNA]</scope>
    <source>
        <strain evidence="1 2">CAB683</strain>
    </source>
</reference>
<dbReference type="PANTHER" id="PTHR14614">
    <property type="entry name" value="HEPATOCELLULAR CARCINOMA-ASSOCIATED ANTIGEN"/>
    <property type="match status" value="1"/>
</dbReference>
<name>A0A420YAX1_9PEZI</name>
<dbReference type="PANTHER" id="PTHR14614:SF104">
    <property type="entry name" value="N-METHYLTRANSFERASE, PUTATIVE (AFU_ORTHOLOGUE AFUA_1G17750)-RELATED"/>
    <property type="match status" value="1"/>
</dbReference>
<keyword evidence="2" id="KW-1185">Reference proteome</keyword>
<evidence type="ECO:0008006" key="3">
    <source>
        <dbReference type="Google" id="ProtNLM"/>
    </source>
</evidence>
<comment type="caution">
    <text evidence="1">The sequence shown here is derived from an EMBL/GenBank/DDBJ whole genome shotgun (WGS) entry which is preliminary data.</text>
</comment>
<proteinExistence type="predicted"/>
<accession>A0A420YAX1</accession>
<gene>
    <name evidence="1" type="ORF">DL546_006250</name>
</gene>
<dbReference type="SUPFAM" id="SSF53335">
    <property type="entry name" value="S-adenosyl-L-methionine-dependent methyltransferases"/>
    <property type="match status" value="1"/>
</dbReference>
<dbReference type="Proteomes" id="UP000275385">
    <property type="component" value="Unassembled WGS sequence"/>
</dbReference>
<dbReference type="InterPro" id="IPR029063">
    <property type="entry name" value="SAM-dependent_MTases_sf"/>
</dbReference>
<organism evidence="1 2">
    <name type="scientific">Coniochaeta pulveracea</name>
    <dbReference type="NCBI Taxonomy" id="177199"/>
    <lineage>
        <taxon>Eukaryota</taxon>
        <taxon>Fungi</taxon>
        <taxon>Dikarya</taxon>
        <taxon>Ascomycota</taxon>
        <taxon>Pezizomycotina</taxon>
        <taxon>Sordariomycetes</taxon>
        <taxon>Sordariomycetidae</taxon>
        <taxon>Coniochaetales</taxon>
        <taxon>Coniochaetaceae</taxon>
        <taxon>Coniochaeta</taxon>
    </lineage>
</organism>
<dbReference type="InterPro" id="IPR019410">
    <property type="entry name" value="Methyltransf_16"/>
</dbReference>
<dbReference type="AlphaFoldDB" id="A0A420YAX1"/>
<sequence length="315" mass="35307">MALTSRISLTGPPEEGPEDFLATSLGVIYPDDVTNQHGDAEHGLLYTSPRLPKPLQISLADPKGDEDRRLFGHYLWNASLLMAEFVEGGTLGLDTLDSDPPVLQSLSSSQNVHDRLYPPLSTFDITSKHVLELGAGTALPSLLSSLLGASRVQVTDYPAPEIISNLKKVVEINANAAHSPLRSVSPISVAGHEWGNLSTPFALENRAKYDRVFVCDCLWMPWQHENLRQSIAWFLKDDEDSKAWVVAGMHTGRGKMRTFFDENELRSVGLEVERIWERDCDGRERTWVWDRGIEDVSERKRWLVVAILRRVKPIA</sequence>